<evidence type="ECO:0000313" key="1">
    <source>
        <dbReference type="EMBL" id="MEJ4100518.1"/>
    </source>
</evidence>
<reference evidence="1 2" key="1">
    <citation type="submission" date="2024-02" db="EMBL/GenBank/DDBJ databases">
        <title>Whole genome sequencing and characterization of Corynebacterium isolated from the ocular surface of dry eye disease sufferers.</title>
        <authorList>
            <person name="Naqvi M."/>
        </authorList>
    </citation>
    <scope>NUCLEOTIDE SEQUENCE [LARGE SCALE GENOMIC DNA]</scope>
    <source>
        <strain evidence="1 2">PCRF</strain>
    </source>
</reference>
<dbReference type="Proteomes" id="UP001359781">
    <property type="component" value="Unassembled WGS sequence"/>
</dbReference>
<dbReference type="RefSeq" id="WP_337890835.1">
    <property type="nucleotide sequence ID" value="NZ_JBAHVI010000009.1"/>
</dbReference>
<accession>A0ABU8NZT6</accession>
<dbReference type="EMBL" id="JBAHVJ010000009">
    <property type="protein sequence ID" value="MEJ4100518.1"/>
    <property type="molecule type" value="Genomic_DNA"/>
</dbReference>
<protein>
    <submittedName>
        <fullName evidence="1">Uncharacterized protein</fullName>
    </submittedName>
</protein>
<comment type="caution">
    <text evidence="1">The sequence shown here is derived from an EMBL/GenBank/DDBJ whole genome shotgun (WGS) entry which is preliminary data.</text>
</comment>
<sequence length="86" mass="9417">MGKALKLSLGDHGPYGAGADIAEAQIVGCPKFFHAYSDWAMLADGSAFGFVRFLEEGESGFSMPVCDARDHRWESRGMKEPCRTML</sequence>
<evidence type="ECO:0000313" key="2">
    <source>
        <dbReference type="Proteomes" id="UP001359781"/>
    </source>
</evidence>
<gene>
    <name evidence="1" type="ORF">V5S96_09155</name>
</gene>
<name>A0ABU8NZT6_9CORY</name>
<keyword evidence="2" id="KW-1185">Reference proteome</keyword>
<organism evidence="1 2">
    <name type="scientific">Corynebacterium mastitidis</name>
    <dbReference type="NCBI Taxonomy" id="161890"/>
    <lineage>
        <taxon>Bacteria</taxon>
        <taxon>Bacillati</taxon>
        <taxon>Actinomycetota</taxon>
        <taxon>Actinomycetes</taxon>
        <taxon>Mycobacteriales</taxon>
        <taxon>Corynebacteriaceae</taxon>
        <taxon>Corynebacterium</taxon>
    </lineage>
</organism>
<proteinExistence type="predicted"/>